<name>A0ABN7VTW3_GIGMA</name>
<comment type="caution">
    <text evidence="1">The sequence shown here is derived from an EMBL/GenBank/DDBJ whole genome shotgun (WGS) entry which is preliminary data.</text>
</comment>
<gene>
    <name evidence="1" type="ORF">GMARGA_LOCUS22632</name>
</gene>
<proteinExistence type="predicted"/>
<sequence length="70" mass="7864">MLFELGITNTKTSEETILDDDVDLTKGGKRLIVCVEGGSYRLFLRNPHNYTSSSYSNVFTVSTRNTIKSE</sequence>
<organism evidence="1 2">
    <name type="scientific">Gigaspora margarita</name>
    <dbReference type="NCBI Taxonomy" id="4874"/>
    <lineage>
        <taxon>Eukaryota</taxon>
        <taxon>Fungi</taxon>
        <taxon>Fungi incertae sedis</taxon>
        <taxon>Mucoromycota</taxon>
        <taxon>Glomeromycotina</taxon>
        <taxon>Glomeromycetes</taxon>
        <taxon>Diversisporales</taxon>
        <taxon>Gigasporaceae</taxon>
        <taxon>Gigaspora</taxon>
    </lineage>
</organism>
<reference evidence="1 2" key="1">
    <citation type="submission" date="2021-06" db="EMBL/GenBank/DDBJ databases">
        <authorList>
            <person name="Kallberg Y."/>
            <person name="Tangrot J."/>
            <person name="Rosling A."/>
        </authorList>
    </citation>
    <scope>NUCLEOTIDE SEQUENCE [LARGE SCALE GENOMIC DNA]</scope>
    <source>
        <strain evidence="1 2">120-4 pot B 10/14</strain>
    </source>
</reference>
<feature type="non-terminal residue" evidence="1">
    <location>
        <position position="70"/>
    </location>
</feature>
<evidence type="ECO:0000313" key="2">
    <source>
        <dbReference type="Proteomes" id="UP000789901"/>
    </source>
</evidence>
<dbReference type="Proteomes" id="UP000789901">
    <property type="component" value="Unassembled WGS sequence"/>
</dbReference>
<protein>
    <submittedName>
        <fullName evidence="1">43691_t:CDS:1</fullName>
    </submittedName>
</protein>
<evidence type="ECO:0000313" key="1">
    <source>
        <dbReference type="EMBL" id="CAG8798601.1"/>
    </source>
</evidence>
<keyword evidence="2" id="KW-1185">Reference proteome</keyword>
<dbReference type="EMBL" id="CAJVQB010022025">
    <property type="protein sequence ID" value="CAG8798601.1"/>
    <property type="molecule type" value="Genomic_DNA"/>
</dbReference>
<accession>A0ABN7VTW3</accession>